<keyword evidence="6 8" id="KW-0408">Iron</keyword>
<comment type="cofactor">
    <cofactor evidence="1 8">
        <name>heme</name>
        <dbReference type="ChEBI" id="CHEBI:30413"/>
    </cofactor>
</comment>
<dbReference type="GO" id="GO:0016705">
    <property type="term" value="F:oxidoreductase activity, acting on paired donors, with incorporation or reduction of molecular oxygen"/>
    <property type="evidence" value="ECO:0007669"/>
    <property type="project" value="InterPro"/>
</dbReference>
<dbReference type="PANTHER" id="PTHR24305">
    <property type="entry name" value="CYTOCHROME P450"/>
    <property type="match status" value="1"/>
</dbReference>
<evidence type="ECO:0000313" key="10">
    <source>
        <dbReference type="Proteomes" id="UP001215151"/>
    </source>
</evidence>
<evidence type="ECO:0000256" key="2">
    <source>
        <dbReference type="ARBA" id="ARBA00005179"/>
    </source>
</evidence>
<protein>
    <recommendedName>
        <fullName evidence="11">Cytochrome P450</fullName>
    </recommendedName>
</protein>
<dbReference type="SUPFAM" id="SSF48264">
    <property type="entry name" value="Cytochrome P450"/>
    <property type="match status" value="1"/>
</dbReference>
<keyword evidence="5" id="KW-0560">Oxidoreductase</keyword>
<dbReference type="Proteomes" id="UP001215151">
    <property type="component" value="Unassembled WGS sequence"/>
</dbReference>
<comment type="pathway">
    <text evidence="2">Secondary metabolite biosynthesis.</text>
</comment>
<evidence type="ECO:0008006" key="11">
    <source>
        <dbReference type="Google" id="ProtNLM"/>
    </source>
</evidence>
<comment type="caution">
    <text evidence="9">The sequence shown here is derived from an EMBL/GenBank/DDBJ whole genome shotgun (WGS) entry which is preliminary data.</text>
</comment>
<comment type="similarity">
    <text evidence="3">Belongs to the cytochrome P450 family.</text>
</comment>
<keyword evidence="8" id="KW-0349">Heme</keyword>
<dbReference type="InterPro" id="IPR001128">
    <property type="entry name" value="Cyt_P450"/>
</dbReference>
<proteinExistence type="inferred from homology"/>
<dbReference type="InterPro" id="IPR036396">
    <property type="entry name" value="Cyt_P450_sf"/>
</dbReference>
<evidence type="ECO:0000256" key="3">
    <source>
        <dbReference type="ARBA" id="ARBA00010617"/>
    </source>
</evidence>
<dbReference type="PANTHER" id="PTHR24305:SF187">
    <property type="entry name" value="P450, PUTATIVE (EUROFUNG)-RELATED"/>
    <property type="match status" value="1"/>
</dbReference>
<evidence type="ECO:0000256" key="5">
    <source>
        <dbReference type="ARBA" id="ARBA00023002"/>
    </source>
</evidence>
<accession>A0AAD7X8A7</accession>
<evidence type="ECO:0000313" key="9">
    <source>
        <dbReference type="EMBL" id="KAJ8462269.1"/>
    </source>
</evidence>
<dbReference type="EMBL" id="JAPEVG010000480">
    <property type="protein sequence ID" value="KAJ8462269.1"/>
    <property type="molecule type" value="Genomic_DNA"/>
</dbReference>
<evidence type="ECO:0000256" key="8">
    <source>
        <dbReference type="PIRSR" id="PIRSR602401-1"/>
    </source>
</evidence>
<dbReference type="GO" id="GO:0004497">
    <property type="term" value="F:monooxygenase activity"/>
    <property type="evidence" value="ECO:0007669"/>
    <property type="project" value="UniProtKB-KW"/>
</dbReference>
<evidence type="ECO:0000256" key="1">
    <source>
        <dbReference type="ARBA" id="ARBA00001971"/>
    </source>
</evidence>
<dbReference type="Pfam" id="PF00067">
    <property type="entry name" value="p450"/>
    <property type="match status" value="1"/>
</dbReference>
<evidence type="ECO:0000256" key="6">
    <source>
        <dbReference type="ARBA" id="ARBA00023004"/>
    </source>
</evidence>
<evidence type="ECO:0000256" key="7">
    <source>
        <dbReference type="ARBA" id="ARBA00023033"/>
    </source>
</evidence>
<dbReference type="GO" id="GO:0005506">
    <property type="term" value="F:iron ion binding"/>
    <property type="evidence" value="ECO:0007669"/>
    <property type="project" value="InterPro"/>
</dbReference>
<dbReference type="AlphaFoldDB" id="A0AAD7X8A7"/>
<gene>
    <name evidence="9" type="ORF">ONZ51_g11003</name>
</gene>
<dbReference type="InterPro" id="IPR050121">
    <property type="entry name" value="Cytochrome_P450_monoxygenase"/>
</dbReference>
<dbReference type="GO" id="GO:0020037">
    <property type="term" value="F:heme binding"/>
    <property type="evidence" value="ECO:0007669"/>
    <property type="project" value="InterPro"/>
</dbReference>
<organism evidence="9 10">
    <name type="scientific">Trametes cubensis</name>
    <dbReference type="NCBI Taxonomy" id="1111947"/>
    <lineage>
        <taxon>Eukaryota</taxon>
        <taxon>Fungi</taxon>
        <taxon>Dikarya</taxon>
        <taxon>Basidiomycota</taxon>
        <taxon>Agaricomycotina</taxon>
        <taxon>Agaricomycetes</taxon>
        <taxon>Polyporales</taxon>
        <taxon>Polyporaceae</taxon>
        <taxon>Trametes</taxon>
    </lineage>
</organism>
<dbReference type="Gene3D" id="1.10.630.10">
    <property type="entry name" value="Cytochrome P450"/>
    <property type="match status" value="1"/>
</dbReference>
<dbReference type="InterPro" id="IPR002401">
    <property type="entry name" value="Cyt_P450_E_grp-I"/>
</dbReference>
<keyword evidence="10" id="KW-1185">Reference proteome</keyword>
<sequence>MKRGSERKDIFHYLNNEDQPDKPSPPLKRLLDEGVLAIVAGSDTTSSALTSLAFLLVAHPPVLKRLQEEIDHYYPPGEDPCNAKHYRDMHYLTAVIHETLRLYPPVPSGMHRMVPHHGPGVMLGSYYVPAGTSIRLLARALARRRRRLPFSDALSKAPIANAQLGTKSEMAFVHNDGAFIPFSHGPANCVGKQLAMQEMRTVVCALLQKFDMWAREGWDVREYDRGFNDYFITTRPEVPVVLSVRT</sequence>
<dbReference type="PRINTS" id="PR00385">
    <property type="entry name" value="P450"/>
</dbReference>
<keyword evidence="7" id="KW-0503">Monooxygenase</keyword>
<reference evidence="9" key="1">
    <citation type="submission" date="2022-11" db="EMBL/GenBank/DDBJ databases">
        <title>Genome Sequence of Cubamyces cubensis.</title>
        <authorList>
            <person name="Buettner E."/>
        </authorList>
    </citation>
    <scope>NUCLEOTIDE SEQUENCE</scope>
    <source>
        <strain evidence="9">MPL-01</strain>
    </source>
</reference>
<evidence type="ECO:0000256" key="4">
    <source>
        <dbReference type="ARBA" id="ARBA00022723"/>
    </source>
</evidence>
<name>A0AAD7X8A7_9APHY</name>
<dbReference type="PRINTS" id="PR00463">
    <property type="entry name" value="EP450I"/>
</dbReference>
<feature type="binding site" description="axial binding residue" evidence="8">
    <location>
        <position position="189"/>
    </location>
    <ligand>
        <name>heme</name>
        <dbReference type="ChEBI" id="CHEBI:30413"/>
    </ligand>
    <ligandPart>
        <name>Fe</name>
        <dbReference type="ChEBI" id="CHEBI:18248"/>
    </ligandPart>
</feature>
<keyword evidence="4 8" id="KW-0479">Metal-binding</keyword>